<dbReference type="InterPro" id="IPR013780">
    <property type="entry name" value="Glyco_hydro_b"/>
</dbReference>
<gene>
    <name evidence="7" type="ORF">CLV70_12831</name>
</gene>
<dbReference type="InterPro" id="IPR017853">
    <property type="entry name" value="GH"/>
</dbReference>
<evidence type="ECO:0000313" key="8">
    <source>
        <dbReference type="Proteomes" id="UP000239209"/>
    </source>
</evidence>
<evidence type="ECO:0000259" key="6">
    <source>
        <dbReference type="SMART" id="SM00642"/>
    </source>
</evidence>
<evidence type="ECO:0000256" key="2">
    <source>
        <dbReference type="ARBA" id="ARBA00022801"/>
    </source>
</evidence>
<dbReference type="Gene3D" id="2.60.40.1180">
    <property type="entry name" value="Golgi alpha-mannosidase II"/>
    <property type="match status" value="1"/>
</dbReference>
<dbReference type="InterPro" id="IPR048650">
    <property type="entry name" value="ISOA1-3-like_C"/>
</dbReference>
<feature type="region of interest" description="Disordered" evidence="5">
    <location>
        <begin position="1"/>
        <end position="24"/>
    </location>
</feature>
<dbReference type="PANTHER" id="PTHR43002">
    <property type="entry name" value="GLYCOGEN DEBRANCHING ENZYME"/>
    <property type="match status" value="1"/>
</dbReference>
<reference evidence="7 8" key="1">
    <citation type="submission" date="2018-03" db="EMBL/GenBank/DDBJ databases">
        <title>Genomic Encyclopedia of Archaeal and Bacterial Type Strains, Phase II (KMG-II): from individual species to whole genera.</title>
        <authorList>
            <person name="Goeker M."/>
        </authorList>
    </citation>
    <scope>NUCLEOTIDE SEQUENCE [LARGE SCALE GENOMIC DNA]</scope>
    <source>
        <strain evidence="7 8">DSM 45348</strain>
    </source>
</reference>
<keyword evidence="2" id="KW-0378">Hydrolase</keyword>
<keyword evidence="3" id="KW-0809">Transit peptide</keyword>
<dbReference type="InterPro" id="IPR004193">
    <property type="entry name" value="Glyco_hydro_13_N"/>
</dbReference>
<comment type="similarity">
    <text evidence="1">Belongs to the glycosyl hydrolase 13 family.</text>
</comment>
<dbReference type="SUPFAM" id="SSF51011">
    <property type="entry name" value="Glycosyl hydrolase domain"/>
    <property type="match status" value="1"/>
</dbReference>
<dbReference type="Proteomes" id="UP000239209">
    <property type="component" value="Unassembled WGS sequence"/>
</dbReference>
<dbReference type="InterPro" id="IPR014756">
    <property type="entry name" value="Ig_E-set"/>
</dbReference>
<dbReference type="Pfam" id="PF21156">
    <property type="entry name" value="ISOA1-3_C"/>
    <property type="match status" value="1"/>
</dbReference>
<dbReference type="RefSeq" id="WP_106130886.1">
    <property type="nucleotide sequence ID" value="NZ_PVZG01000028.1"/>
</dbReference>
<dbReference type="InterPro" id="IPR013783">
    <property type="entry name" value="Ig-like_fold"/>
</dbReference>
<dbReference type="SUPFAM" id="SSF81296">
    <property type="entry name" value="E set domains"/>
    <property type="match status" value="1"/>
</dbReference>
<evidence type="ECO:0000256" key="1">
    <source>
        <dbReference type="ARBA" id="ARBA00008061"/>
    </source>
</evidence>
<dbReference type="NCBIfam" id="TIGR02100">
    <property type="entry name" value="glgX_debranch"/>
    <property type="match status" value="1"/>
</dbReference>
<dbReference type="InterPro" id="IPR044505">
    <property type="entry name" value="GlgX_Isoamylase_N_E_set"/>
</dbReference>
<organism evidence="7 8">
    <name type="scientific">Pseudosporangium ferrugineum</name>
    <dbReference type="NCBI Taxonomy" id="439699"/>
    <lineage>
        <taxon>Bacteria</taxon>
        <taxon>Bacillati</taxon>
        <taxon>Actinomycetota</taxon>
        <taxon>Actinomycetes</taxon>
        <taxon>Micromonosporales</taxon>
        <taxon>Micromonosporaceae</taxon>
        <taxon>Pseudosporangium</taxon>
    </lineage>
</organism>
<dbReference type="CDD" id="cd11326">
    <property type="entry name" value="AmyAc_Glg_debranch"/>
    <property type="match status" value="1"/>
</dbReference>
<dbReference type="Pfam" id="PF02922">
    <property type="entry name" value="CBM_48"/>
    <property type="match status" value="1"/>
</dbReference>
<keyword evidence="8" id="KW-1185">Reference proteome</keyword>
<dbReference type="SUPFAM" id="SSF51445">
    <property type="entry name" value="(Trans)glycosidases"/>
    <property type="match status" value="1"/>
</dbReference>
<dbReference type="EMBL" id="PVZG01000028">
    <property type="protein sequence ID" value="PRY19818.1"/>
    <property type="molecule type" value="Genomic_DNA"/>
</dbReference>
<proteinExistence type="inferred from homology"/>
<feature type="compositionally biased region" description="Basic and acidic residues" evidence="5">
    <location>
        <begin position="474"/>
        <end position="483"/>
    </location>
</feature>
<evidence type="ECO:0000256" key="3">
    <source>
        <dbReference type="ARBA" id="ARBA00022946"/>
    </source>
</evidence>
<keyword evidence="4" id="KW-0326">Glycosidase</keyword>
<feature type="region of interest" description="Disordered" evidence="5">
    <location>
        <begin position="474"/>
        <end position="495"/>
    </location>
</feature>
<evidence type="ECO:0000256" key="4">
    <source>
        <dbReference type="ARBA" id="ARBA00023295"/>
    </source>
</evidence>
<dbReference type="GO" id="GO:0004135">
    <property type="term" value="F:amylo-alpha-1,6-glucosidase activity"/>
    <property type="evidence" value="ECO:0007669"/>
    <property type="project" value="InterPro"/>
</dbReference>
<dbReference type="SMART" id="SM00642">
    <property type="entry name" value="Aamy"/>
    <property type="match status" value="1"/>
</dbReference>
<dbReference type="Gene3D" id="2.60.40.10">
    <property type="entry name" value="Immunoglobulins"/>
    <property type="match status" value="1"/>
</dbReference>
<dbReference type="InterPro" id="IPR011837">
    <property type="entry name" value="Glycogen_debranch_GlgX"/>
</dbReference>
<dbReference type="Gene3D" id="3.20.20.80">
    <property type="entry name" value="Glycosidases"/>
    <property type="match status" value="1"/>
</dbReference>
<evidence type="ECO:0000313" key="7">
    <source>
        <dbReference type="EMBL" id="PRY19818.1"/>
    </source>
</evidence>
<evidence type="ECO:0000256" key="5">
    <source>
        <dbReference type="SAM" id="MobiDB-lite"/>
    </source>
</evidence>
<comment type="caution">
    <text evidence="7">The sequence shown here is derived from an EMBL/GenBank/DDBJ whole genome shotgun (WGS) entry which is preliminary data.</text>
</comment>
<dbReference type="OrthoDB" id="3236218at2"/>
<name>A0A2T0RF77_9ACTN</name>
<feature type="domain" description="Glycosyl hydrolase family 13 catalytic" evidence="6">
    <location>
        <begin position="171"/>
        <end position="574"/>
    </location>
</feature>
<dbReference type="AlphaFoldDB" id="A0A2T0RF77"/>
<sequence>MSVQAAGLDPVPVDSGPYRTSRGRHHPLGACPDDGGVNFAVFSEHATAMQLMLFERHDSTEPYQIITLDPEANRTFAVWHVRVEGLPAPAFYGLRVFGPENVPGLRFDPDKVLIDPYARGISRTLWDRGAACRSGDNAALSLRSVVVDTGGYDWEGDAPLGRPMEDLVIYETHVGGFTRSPSSGVRRPGTFAAVAEKIPYLRELGVTAIELLPVFDFDDSTGHTNYWGYSTAGYFAPHAGFCVAPEAGTHVREFRDMVKALHAAGIEVILDVVFNHTDEGNQLGPLFSFAGLDNPNYYYLDPGDPRYYYDYSGCGNTLMANHPIVTKMIVDCLEYWVREMHVDGFRFDEAAVLTRGARGELLDEPPVVWQIELSETLADTKIIAEAWDAAGAYEVGRYPGYRWAEWNGRYRDTMRRFVKGDPGIVGDVATRLTGSADLYQPRGHRPINSVNFITCHDGFTLADLVSYDVKHNEANGEGNRDGNDDNASWNCGAEGPTDDPEIRALRIRQMKNFAALLLLSRGVPMLLAGDEVGRTQQGNNNAYCQDNEISWLDWSLAGTNAELLSFWQRMIAFRRAHPSLQQPVYDRPSVSWHGTRLDQPRWDDPDARALACTLSGIDGDASLHIIANMYWAPLDFELPALPGLDWARAVDTSLATGADVAEPGAEPVVDAATCTAGGRSVIVLISRPSD</sequence>
<protein>
    <submittedName>
        <fullName evidence="7">Glycogen operon protein</fullName>
    </submittedName>
</protein>
<accession>A0A2T0RF77</accession>
<dbReference type="InterPro" id="IPR006047">
    <property type="entry name" value="GH13_cat_dom"/>
</dbReference>
<dbReference type="GO" id="GO:0005980">
    <property type="term" value="P:glycogen catabolic process"/>
    <property type="evidence" value="ECO:0007669"/>
    <property type="project" value="InterPro"/>
</dbReference>
<dbReference type="GO" id="GO:0019156">
    <property type="term" value="F:isoamylase activity"/>
    <property type="evidence" value="ECO:0007669"/>
    <property type="project" value="UniProtKB-ARBA"/>
</dbReference>
<dbReference type="CDD" id="cd02856">
    <property type="entry name" value="E_set_GDE_Isoamylase_N"/>
    <property type="match status" value="1"/>
</dbReference>
<dbReference type="Pfam" id="PF00128">
    <property type="entry name" value="Alpha-amylase"/>
    <property type="match status" value="1"/>
</dbReference>